<evidence type="ECO:0000256" key="1">
    <source>
        <dbReference type="SAM" id="SignalP"/>
    </source>
</evidence>
<gene>
    <name evidence="2" type="ORF">GGU10DRAFT_60923</name>
</gene>
<feature type="signal peptide" evidence="1">
    <location>
        <begin position="1"/>
        <end position="27"/>
    </location>
</feature>
<accession>A0AA38K8Y0</accession>
<dbReference type="AlphaFoldDB" id="A0AA38K8Y0"/>
<comment type="caution">
    <text evidence="2">The sequence shown here is derived from an EMBL/GenBank/DDBJ whole genome shotgun (WGS) entry which is preliminary data.</text>
</comment>
<proteinExistence type="predicted"/>
<protein>
    <submittedName>
        <fullName evidence="2">Uncharacterized protein</fullName>
    </submittedName>
</protein>
<name>A0AA38K8Y0_9AGAR</name>
<evidence type="ECO:0000313" key="3">
    <source>
        <dbReference type="Proteomes" id="UP001163798"/>
    </source>
</evidence>
<sequence length="194" mass="21934">MSLIPLSFSPRLALCFLFLAIFHAVASTPVSLPASTRKISDLEIVLVRKDGNGKYIETTSSNIRQGQITPDDQWEICIHIWCFSARNNAENADKFAYPGTPGKNLKELGLFIGSISFSSLAQREEIFEYMTSNTFYAGTTNNLEYLNSLFDYISKLQRDPSAKNVRVGIMRSKKDKTKKNLWETCYEAIKAKIK</sequence>
<keyword evidence="1" id="KW-0732">Signal</keyword>
<reference evidence="2" key="1">
    <citation type="submission" date="2022-08" db="EMBL/GenBank/DDBJ databases">
        <authorList>
            <consortium name="DOE Joint Genome Institute"/>
            <person name="Min B."/>
            <person name="Riley R."/>
            <person name="Sierra-Patev S."/>
            <person name="Naranjo-Ortiz M."/>
            <person name="Looney B."/>
            <person name="Konkel Z."/>
            <person name="Slot J.C."/>
            <person name="Sakamoto Y."/>
            <person name="Steenwyk J.L."/>
            <person name="Rokas A."/>
            <person name="Carro J."/>
            <person name="Camarero S."/>
            <person name="Ferreira P."/>
            <person name="Molpeceres G."/>
            <person name="Ruiz-Duenas F.J."/>
            <person name="Serrano A."/>
            <person name="Henrissat B."/>
            <person name="Drula E."/>
            <person name="Hughes K.W."/>
            <person name="Mata J.L."/>
            <person name="Ishikawa N.K."/>
            <person name="Vargas-Isla R."/>
            <person name="Ushijima S."/>
            <person name="Smith C.A."/>
            <person name="Ahrendt S."/>
            <person name="Andreopoulos W."/>
            <person name="He G."/>
            <person name="Labutti K."/>
            <person name="Lipzen A."/>
            <person name="Ng V."/>
            <person name="Sandor L."/>
            <person name="Barry K."/>
            <person name="Martinez A.T."/>
            <person name="Xiao Y."/>
            <person name="Gibbons J.G."/>
            <person name="Terashima K."/>
            <person name="Hibbett D.S."/>
            <person name="Grigoriev I.V."/>
        </authorList>
    </citation>
    <scope>NUCLEOTIDE SEQUENCE</scope>
    <source>
        <strain evidence="2">TFB10291</strain>
    </source>
</reference>
<feature type="chain" id="PRO_5041375845" evidence="1">
    <location>
        <begin position="28"/>
        <end position="194"/>
    </location>
</feature>
<dbReference type="EMBL" id="MU793436">
    <property type="protein sequence ID" value="KAJ3783099.1"/>
    <property type="molecule type" value="Genomic_DNA"/>
</dbReference>
<keyword evidence="3" id="KW-1185">Reference proteome</keyword>
<organism evidence="2 3">
    <name type="scientific">Lentinula aff. detonsa</name>
    <dbReference type="NCBI Taxonomy" id="2804958"/>
    <lineage>
        <taxon>Eukaryota</taxon>
        <taxon>Fungi</taxon>
        <taxon>Dikarya</taxon>
        <taxon>Basidiomycota</taxon>
        <taxon>Agaricomycotina</taxon>
        <taxon>Agaricomycetes</taxon>
        <taxon>Agaricomycetidae</taxon>
        <taxon>Agaricales</taxon>
        <taxon>Marasmiineae</taxon>
        <taxon>Omphalotaceae</taxon>
        <taxon>Lentinula</taxon>
    </lineage>
</organism>
<dbReference type="Proteomes" id="UP001163798">
    <property type="component" value="Unassembled WGS sequence"/>
</dbReference>
<evidence type="ECO:0000313" key="2">
    <source>
        <dbReference type="EMBL" id="KAJ3783099.1"/>
    </source>
</evidence>